<evidence type="ECO:0000256" key="5">
    <source>
        <dbReference type="ARBA" id="ARBA00023014"/>
    </source>
</evidence>
<dbReference type="AlphaFoldDB" id="A0A7T8JSE5"/>
<reference evidence="8" key="1">
    <citation type="submission" date="2021-01" db="EMBL/GenBank/DDBJ databases">
        <title>Caligus Genome Assembly.</title>
        <authorList>
            <person name="Gallardo-Escarate C."/>
        </authorList>
    </citation>
    <scope>NUCLEOTIDE SEQUENCE [LARGE SCALE GENOMIC DNA]</scope>
</reference>
<dbReference type="GO" id="GO:0005739">
    <property type="term" value="C:mitochondrion"/>
    <property type="evidence" value="ECO:0007669"/>
    <property type="project" value="TreeGrafter"/>
</dbReference>
<evidence type="ECO:0000256" key="1">
    <source>
        <dbReference type="ARBA" id="ARBA00022485"/>
    </source>
</evidence>
<dbReference type="FunFam" id="3.40.50.12160:FF:000003">
    <property type="entry name" value="CDK5 regulatory subunit-associated protein 1"/>
    <property type="match status" value="1"/>
</dbReference>
<dbReference type="InterPro" id="IPR038135">
    <property type="entry name" value="Methylthiotransferase_N_sf"/>
</dbReference>
<dbReference type="EMBL" id="CP045910">
    <property type="protein sequence ID" value="QQP31481.1"/>
    <property type="molecule type" value="Genomic_DNA"/>
</dbReference>
<evidence type="ECO:0000256" key="3">
    <source>
        <dbReference type="ARBA" id="ARBA00022723"/>
    </source>
</evidence>
<evidence type="ECO:0000256" key="4">
    <source>
        <dbReference type="ARBA" id="ARBA00023004"/>
    </source>
</evidence>
<evidence type="ECO:0000313" key="7">
    <source>
        <dbReference type="EMBL" id="QQP31481.1"/>
    </source>
</evidence>
<keyword evidence="4" id="KW-0408">Iron</keyword>
<dbReference type="GO" id="GO:0046872">
    <property type="term" value="F:metal ion binding"/>
    <property type="evidence" value="ECO:0007669"/>
    <property type="project" value="UniProtKB-KW"/>
</dbReference>
<dbReference type="GO" id="GO:0005829">
    <property type="term" value="C:cytosol"/>
    <property type="evidence" value="ECO:0007669"/>
    <property type="project" value="TreeGrafter"/>
</dbReference>
<evidence type="ECO:0000259" key="6">
    <source>
        <dbReference type="PROSITE" id="PS51449"/>
    </source>
</evidence>
<feature type="non-terminal residue" evidence="7">
    <location>
        <position position="121"/>
    </location>
</feature>
<keyword evidence="3" id="KW-0479">Metal-binding</keyword>
<dbReference type="GO" id="GO:0035597">
    <property type="term" value="F:tRNA-2-methylthio-N(6)-dimethylallyladenosine(37) synthase activity"/>
    <property type="evidence" value="ECO:0007669"/>
    <property type="project" value="TreeGrafter"/>
</dbReference>
<keyword evidence="1" id="KW-0004">4Fe-4S</keyword>
<name>A0A7T8JSE5_CALRO</name>
<evidence type="ECO:0000256" key="2">
    <source>
        <dbReference type="ARBA" id="ARBA00022691"/>
    </source>
</evidence>
<gene>
    <name evidence="7" type="ORF">FKW44_025092</name>
</gene>
<proteinExistence type="predicted"/>
<protein>
    <submittedName>
        <fullName evidence="7">CDK5 regulatory subunitassociated protein 1like</fullName>
    </submittedName>
</protein>
<dbReference type="InterPro" id="IPR013848">
    <property type="entry name" value="Methylthiotransferase_N"/>
</dbReference>
<dbReference type="PANTHER" id="PTHR43020:SF2">
    <property type="entry name" value="MITOCHONDRIAL TRNA METHYLTHIOTRANSFERASE CDK5RAP1"/>
    <property type="match status" value="1"/>
</dbReference>
<dbReference type="Proteomes" id="UP000595437">
    <property type="component" value="Chromosome 21"/>
</dbReference>
<accession>A0A7T8JSE5</accession>
<organism evidence="7 8">
    <name type="scientific">Caligus rogercresseyi</name>
    <name type="common">Sea louse</name>
    <dbReference type="NCBI Taxonomy" id="217165"/>
    <lineage>
        <taxon>Eukaryota</taxon>
        <taxon>Metazoa</taxon>
        <taxon>Ecdysozoa</taxon>
        <taxon>Arthropoda</taxon>
        <taxon>Crustacea</taxon>
        <taxon>Multicrustacea</taxon>
        <taxon>Hexanauplia</taxon>
        <taxon>Copepoda</taxon>
        <taxon>Siphonostomatoida</taxon>
        <taxon>Caligidae</taxon>
        <taxon>Caligus</taxon>
    </lineage>
</organism>
<evidence type="ECO:0000313" key="8">
    <source>
        <dbReference type="Proteomes" id="UP000595437"/>
    </source>
</evidence>
<keyword evidence="8" id="KW-1185">Reference proteome</keyword>
<dbReference type="GO" id="GO:0051539">
    <property type="term" value="F:4 iron, 4 sulfur cluster binding"/>
    <property type="evidence" value="ECO:0007669"/>
    <property type="project" value="UniProtKB-KW"/>
</dbReference>
<dbReference type="PROSITE" id="PS51449">
    <property type="entry name" value="MTTASE_N"/>
    <property type="match status" value="1"/>
</dbReference>
<keyword evidence="2" id="KW-0949">S-adenosyl-L-methionine</keyword>
<keyword evidence="5" id="KW-0411">Iron-sulfur</keyword>
<sequence length="121" mass="13357">MPQTSISSSPSKIWRKLQNLSHEPRRTRGELKVGILGCMAERLKNKFFEQSPPLVDLVAGPDAYKDLPRLLNISENHESAINVLLSRDETYADILPVQLNPGSYLPLSPFKGAVTTCAPTA</sequence>
<dbReference type="OrthoDB" id="190098at2759"/>
<dbReference type="Gene3D" id="3.40.50.12160">
    <property type="entry name" value="Methylthiotransferase, N-terminal domain"/>
    <property type="match status" value="1"/>
</dbReference>
<dbReference type="PANTHER" id="PTHR43020">
    <property type="entry name" value="CDK5 REGULATORY SUBUNIT-ASSOCIATED PROTEIN 1"/>
    <property type="match status" value="1"/>
</dbReference>
<feature type="domain" description="MTTase N-terminal" evidence="6">
    <location>
        <begin position="1"/>
        <end position="76"/>
    </location>
</feature>